<dbReference type="CDD" id="cd02968">
    <property type="entry name" value="SCO"/>
    <property type="match status" value="1"/>
</dbReference>
<dbReference type="EMBL" id="JAAJBV010000001">
    <property type="protein sequence ID" value="NHM03309.1"/>
    <property type="molecule type" value="Genomic_DNA"/>
</dbReference>
<dbReference type="RefSeq" id="WP_166235205.1">
    <property type="nucleotide sequence ID" value="NZ_JAAJBV010000001.1"/>
</dbReference>
<keyword evidence="3" id="KW-0812">Transmembrane</keyword>
<dbReference type="SUPFAM" id="SSF52833">
    <property type="entry name" value="Thioredoxin-like"/>
    <property type="match status" value="1"/>
</dbReference>
<accession>A0ABX0I804</accession>
<keyword evidence="6" id="KW-1185">Reference proteome</keyword>
<evidence type="ECO:0000313" key="5">
    <source>
        <dbReference type="EMBL" id="NHM03309.1"/>
    </source>
</evidence>
<name>A0ABX0I804_9FLAO</name>
<dbReference type="Pfam" id="PF02630">
    <property type="entry name" value="SCO1-SenC"/>
    <property type="match status" value="1"/>
</dbReference>
<dbReference type="InterPro" id="IPR003782">
    <property type="entry name" value="SCO1/SenC"/>
</dbReference>
<dbReference type="Proteomes" id="UP000761423">
    <property type="component" value="Unassembled WGS sequence"/>
</dbReference>
<keyword evidence="3" id="KW-0472">Membrane</keyword>
<comment type="caution">
    <text evidence="5">The sequence shown here is derived from an EMBL/GenBank/DDBJ whole genome shotgun (WGS) entry which is preliminary data.</text>
</comment>
<dbReference type="PROSITE" id="PS51352">
    <property type="entry name" value="THIOREDOXIN_2"/>
    <property type="match status" value="1"/>
</dbReference>
<reference evidence="5 6" key="1">
    <citation type="submission" date="2020-02" db="EMBL/GenBank/DDBJ databases">
        <authorList>
            <person name="Chen W.-M."/>
        </authorList>
    </citation>
    <scope>NUCLEOTIDE SEQUENCE [LARGE SCALE GENOMIC DNA]</scope>
    <source>
        <strain evidence="5 6">TWA-26</strain>
    </source>
</reference>
<keyword evidence="2" id="KW-0186">Copper</keyword>
<evidence type="ECO:0000256" key="1">
    <source>
        <dbReference type="ARBA" id="ARBA00010996"/>
    </source>
</evidence>
<evidence type="ECO:0000313" key="6">
    <source>
        <dbReference type="Proteomes" id="UP000761423"/>
    </source>
</evidence>
<proteinExistence type="inferred from homology"/>
<evidence type="ECO:0000259" key="4">
    <source>
        <dbReference type="PROSITE" id="PS51352"/>
    </source>
</evidence>
<dbReference type="Gene3D" id="3.40.30.10">
    <property type="entry name" value="Glutaredoxin"/>
    <property type="match status" value="1"/>
</dbReference>
<protein>
    <submittedName>
        <fullName evidence="5">SCO family protein</fullName>
    </submittedName>
</protein>
<feature type="transmembrane region" description="Helical" evidence="3">
    <location>
        <begin position="12"/>
        <end position="29"/>
    </location>
</feature>
<sequence>MLKYLKPYRTFIIVFLILSIAIFFGIYSLQTPEKMLPIYSPRDINPELVDSTVQHIGIDHKIADFAFTNQNGKIITQKDYENTIYVADFFFTTCPTICPKMTDNMVWLQKQLKKYPSVKLLSFSVTPDIDTPEVLKKYAIKKGVDDSRWNLVTGDKKEIYYLARKSYLAVKTGKPEELYDMVHTENFILVDKNKRIRGFYDGTNLNQPSDDPKVKNMQQLLADIIWLVENQK</sequence>
<dbReference type="PANTHER" id="PTHR12151">
    <property type="entry name" value="ELECTRON TRANSPORT PROTIN SCO1/SENC FAMILY MEMBER"/>
    <property type="match status" value="1"/>
</dbReference>
<comment type="similarity">
    <text evidence="1">Belongs to the SCO1/2 family.</text>
</comment>
<keyword evidence="3" id="KW-1133">Transmembrane helix</keyword>
<dbReference type="PANTHER" id="PTHR12151:SF25">
    <property type="entry name" value="LINALOOL DEHYDRATASE_ISOMERASE DOMAIN-CONTAINING PROTEIN"/>
    <property type="match status" value="1"/>
</dbReference>
<dbReference type="InterPro" id="IPR036249">
    <property type="entry name" value="Thioredoxin-like_sf"/>
</dbReference>
<gene>
    <name evidence="5" type="ORF">G4L40_01180</name>
</gene>
<evidence type="ECO:0000256" key="2">
    <source>
        <dbReference type="ARBA" id="ARBA00023008"/>
    </source>
</evidence>
<organism evidence="5 6">
    <name type="scientific">Flavobacterium celericrescens</name>
    <dbReference type="NCBI Taxonomy" id="2709780"/>
    <lineage>
        <taxon>Bacteria</taxon>
        <taxon>Pseudomonadati</taxon>
        <taxon>Bacteroidota</taxon>
        <taxon>Flavobacteriia</taxon>
        <taxon>Flavobacteriales</taxon>
        <taxon>Flavobacteriaceae</taxon>
        <taxon>Flavobacterium</taxon>
    </lineage>
</organism>
<feature type="domain" description="Thioredoxin" evidence="4">
    <location>
        <begin position="56"/>
        <end position="222"/>
    </location>
</feature>
<dbReference type="InterPro" id="IPR013766">
    <property type="entry name" value="Thioredoxin_domain"/>
</dbReference>
<evidence type="ECO:0000256" key="3">
    <source>
        <dbReference type="SAM" id="Phobius"/>
    </source>
</evidence>